<feature type="domain" description="Glycosyltransferase 2-like" evidence="1">
    <location>
        <begin position="27"/>
        <end position="102"/>
    </location>
</feature>
<protein>
    <submittedName>
        <fullName evidence="2">Glycosyltransferase family 2 protein</fullName>
    </submittedName>
</protein>
<dbReference type="OrthoDB" id="9771846at2"/>
<dbReference type="Proteomes" id="UP000282438">
    <property type="component" value="Chromosome"/>
</dbReference>
<dbReference type="Gene3D" id="3.90.550.10">
    <property type="entry name" value="Spore Coat Polysaccharide Biosynthesis Protein SpsA, Chain A"/>
    <property type="match status" value="1"/>
</dbReference>
<evidence type="ECO:0000259" key="1">
    <source>
        <dbReference type="Pfam" id="PF00535"/>
    </source>
</evidence>
<dbReference type="InterPro" id="IPR001173">
    <property type="entry name" value="Glyco_trans_2-like"/>
</dbReference>
<dbReference type="EMBL" id="CP034433">
    <property type="protein sequence ID" value="AZN37862.1"/>
    <property type="molecule type" value="Genomic_DNA"/>
</dbReference>
<sequence length="291" mass="32915">MRNVDAIVILYNPSVAQVTLFENAIKDQVRQIHFVDNSDCIDVMDVFAFDEKKSNYLSMNGNKGIAAAQNSGAEVAFGSGADFIVLFDQDSQITENFIEKLLICYEQANIKFNGNVAAIGPTPISDVTGQAYSRVIDRLNSTVDSFTDISQIIASGCLISKSAWSKVGGMREELFIDAVDHEWCWQAVSKGMKIIRSNDVLMPHRLGWYDVNVMGIKFCIGAPIRHYYQYRNYFYLLKFSHVPLYWKVKTGISYALKLFSYPVFVSPRISRLKFMLKGIVDGLRNKMGKIY</sequence>
<dbReference type="KEGG" id="iod:EJO50_16155"/>
<dbReference type="SUPFAM" id="SSF53448">
    <property type="entry name" value="Nucleotide-diphospho-sugar transferases"/>
    <property type="match status" value="1"/>
</dbReference>
<name>A0A3S8ZWL6_9NEIS</name>
<accession>A0A3S8ZWL6</accession>
<evidence type="ECO:0000313" key="3">
    <source>
        <dbReference type="Proteomes" id="UP000282438"/>
    </source>
</evidence>
<dbReference type="AlphaFoldDB" id="A0A3S8ZWL6"/>
<dbReference type="InterPro" id="IPR029044">
    <property type="entry name" value="Nucleotide-diphossugar_trans"/>
</dbReference>
<dbReference type="RefSeq" id="WP_125975885.1">
    <property type="nucleotide sequence ID" value="NZ_CP034433.1"/>
</dbReference>
<gene>
    <name evidence="2" type="ORF">EJO50_16155</name>
</gene>
<dbReference type="Pfam" id="PF00535">
    <property type="entry name" value="Glycos_transf_2"/>
    <property type="match status" value="1"/>
</dbReference>
<proteinExistence type="predicted"/>
<organism evidence="2 3">
    <name type="scientific">Iodobacter ciconiae</name>
    <dbReference type="NCBI Taxonomy" id="2496266"/>
    <lineage>
        <taxon>Bacteria</taxon>
        <taxon>Pseudomonadati</taxon>
        <taxon>Pseudomonadota</taxon>
        <taxon>Betaproteobacteria</taxon>
        <taxon>Neisseriales</taxon>
        <taxon>Chitinibacteraceae</taxon>
        <taxon>Iodobacter</taxon>
    </lineage>
</organism>
<dbReference type="CDD" id="cd02526">
    <property type="entry name" value="GT2_RfbF_like"/>
    <property type="match status" value="1"/>
</dbReference>
<reference evidence="2 3" key="1">
    <citation type="submission" date="2018-12" db="EMBL/GenBank/DDBJ databases">
        <title>Complete genome sequence of Iodobacter sp. H11R3.</title>
        <authorList>
            <person name="Bae J.-W."/>
        </authorList>
    </citation>
    <scope>NUCLEOTIDE SEQUENCE [LARGE SCALE GENOMIC DNA]</scope>
    <source>
        <strain evidence="2 3">H11R3</strain>
    </source>
</reference>
<keyword evidence="3" id="KW-1185">Reference proteome</keyword>
<dbReference type="GO" id="GO:0016740">
    <property type="term" value="F:transferase activity"/>
    <property type="evidence" value="ECO:0007669"/>
    <property type="project" value="UniProtKB-KW"/>
</dbReference>
<keyword evidence="2" id="KW-0808">Transferase</keyword>
<evidence type="ECO:0000313" key="2">
    <source>
        <dbReference type="EMBL" id="AZN37862.1"/>
    </source>
</evidence>